<proteinExistence type="predicted"/>
<keyword evidence="2" id="KW-1185">Reference proteome</keyword>
<dbReference type="Proteomes" id="UP000009170">
    <property type="component" value="Unassembled WGS sequence"/>
</dbReference>
<evidence type="ECO:0000313" key="1">
    <source>
        <dbReference type="EMBL" id="CEG01674.1"/>
    </source>
</evidence>
<organism evidence="1 2">
    <name type="scientific">Ostreococcus tauri</name>
    <name type="common">Marine green alga</name>
    <dbReference type="NCBI Taxonomy" id="70448"/>
    <lineage>
        <taxon>Eukaryota</taxon>
        <taxon>Viridiplantae</taxon>
        <taxon>Chlorophyta</taxon>
        <taxon>Mamiellophyceae</taxon>
        <taxon>Mamiellales</taxon>
        <taxon>Bathycoccaceae</taxon>
        <taxon>Ostreococcus</taxon>
    </lineage>
</organism>
<dbReference type="InParanoid" id="A0A096P9R6"/>
<dbReference type="RefSeq" id="XP_022841096.1">
    <property type="nucleotide sequence ID" value="XM_022985633.1"/>
</dbReference>
<dbReference type="GeneID" id="34946410"/>
<reference evidence="2" key="1">
    <citation type="journal article" date="2006" name="Proc. Natl. Acad. Sci. U.S.A.">
        <title>Genome analysis of the smallest free-living eukaryote Ostreococcus tauri unveils many unique features.</title>
        <authorList>
            <person name="Derelle E."/>
            <person name="Ferraz C."/>
            <person name="Rombauts S."/>
            <person name="Rouze P."/>
            <person name="Worden A.Z."/>
            <person name="Robbens S."/>
            <person name="Partensky F."/>
            <person name="Degroeve S."/>
            <person name="Echeynie S."/>
            <person name="Cooke R."/>
            <person name="Saeys Y."/>
            <person name="Wuyts J."/>
            <person name="Jabbari K."/>
            <person name="Bowler C."/>
            <person name="Panaud O."/>
            <person name="Piegu B."/>
            <person name="Ball S.G."/>
            <person name="Ral J.-P."/>
            <person name="Bouget F.-Y."/>
            <person name="Piganeau G."/>
            <person name="De Baets B."/>
            <person name="Picard A."/>
            <person name="Delseny M."/>
            <person name="Demaille J."/>
            <person name="Van de Peer Y."/>
            <person name="Moreau H."/>
        </authorList>
    </citation>
    <scope>NUCLEOTIDE SEQUENCE [LARGE SCALE GENOMIC DNA]</scope>
    <source>
        <strain evidence="2">OTTH 0595 / CCAP 157/2 / RCC745</strain>
    </source>
</reference>
<dbReference type="AlphaFoldDB" id="A0A096P9R6"/>
<name>A0A096P9R6_OSTTA</name>
<evidence type="ECO:0000313" key="2">
    <source>
        <dbReference type="Proteomes" id="UP000009170"/>
    </source>
</evidence>
<gene>
    <name evidence="1" type="ORF">OT_ostta15g00360</name>
</gene>
<accession>A0A096P9R6</accession>
<reference evidence="1 2" key="2">
    <citation type="journal article" date="2014" name="BMC Genomics">
        <title>An improved genome of the model marine alga Ostreococcus tauri unfolds by assessing Illumina de novo assemblies.</title>
        <authorList>
            <person name="Blanc-Mathieu R."/>
            <person name="Verhelst B."/>
            <person name="Derelle E."/>
            <person name="Rombauts S."/>
            <person name="Bouget F.Y."/>
            <person name="Carre I."/>
            <person name="Chateau A."/>
            <person name="Eyre-Walker A."/>
            <person name="Grimsley N."/>
            <person name="Moreau H."/>
            <person name="Piegu B."/>
            <person name="Rivals E."/>
            <person name="Schackwitz W."/>
            <person name="Van de Peer Y."/>
            <person name="Piganeau G."/>
        </authorList>
    </citation>
    <scope>NUCLEOTIDE SEQUENCE [LARGE SCALE GENOMIC DNA]</scope>
    <source>
        <strain evidence="2">OTTH 0595 / CCAP 157/2 / RCC745</strain>
    </source>
</reference>
<protein>
    <submittedName>
        <fullName evidence="1">Unnamed product</fullName>
    </submittedName>
</protein>
<sequence length="169" mass="18948">MGMKREATKRSLTPFSSNLCKLVYWYAHKPPLSLSLDFPLDQSNSISRAPVASLRPREPWCHFTPHCAATRTRRRALENSIIRSVSSRTRFMSTEDDDGDVDALQELKEKVQNLSRSNAVMAAHCCKAAKKIYGSKVDAGSFRFRRLPGVLIITHTVQVKVRELGGSSV</sequence>
<comment type="caution">
    <text evidence="1">The sequence shown here is derived from an EMBL/GenBank/DDBJ whole genome shotgun (WGS) entry which is preliminary data.</text>
</comment>
<dbReference type="KEGG" id="ota:OT_ostta15g00360"/>
<dbReference type="EMBL" id="CAID01000015">
    <property type="protein sequence ID" value="CEG01674.1"/>
    <property type="molecule type" value="Genomic_DNA"/>
</dbReference>